<comment type="caution">
    <text evidence="1">The sequence shown here is derived from an EMBL/GenBank/DDBJ whole genome shotgun (WGS) entry which is preliminary data.</text>
</comment>
<keyword evidence="2" id="KW-1185">Reference proteome</keyword>
<accession>A0A6N7LVS0</accession>
<evidence type="ECO:0000313" key="2">
    <source>
        <dbReference type="Proteomes" id="UP000469421"/>
    </source>
</evidence>
<gene>
    <name evidence="1" type="ORF">GFN93_13995</name>
</gene>
<dbReference type="Proteomes" id="UP000469421">
    <property type="component" value="Unassembled WGS sequence"/>
</dbReference>
<dbReference type="Gene3D" id="3.40.50.2000">
    <property type="entry name" value="Glycogen Phosphorylase B"/>
    <property type="match status" value="1"/>
</dbReference>
<name>A0A6N7LVS0_9GAMM</name>
<keyword evidence="1" id="KW-0808">Transferase</keyword>
<dbReference type="Pfam" id="PF13692">
    <property type="entry name" value="Glyco_trans_1_4"/>
    <property type="match status" value="1"/>
</dbReference>
<protein>
    <submittedName>
        <fullName evidence="1">Glycosyltransferase</fullName>
    </submittedName>
</protein>
<dbReference type="GO" id="GO:0016740">
    <property type="term" value="F:transferase activity"/>
    <property type="evidence" value="ECO:0007669"/>
    <property type="project" value="UniProtKB-KW"/>
</dbReference>
<dbReference type="EMBL" id="WIRE01000001">
    <property type="protein sequence ID" value="MQX54363.1"/>
    <property type="molecule type" value="Genomic_DNA"/>
</dbReference>
<proteinExistence type="predicted"/>
<sequence>MADEQDVNSRVLITDLGRLQLMLGISLIRPEGVYLPEADAYMRFFSSIEGIECKQLAPGMAIDTDVAWHFMGTDPWFTKPQARFNIHEYGSLSIPPLPKIKDLLKRSINRKPTARVFLNTSVQTALGFNDIIPAFIRPMGISNLFLEAGKTQAISTDYDLVYCGTISPNRGIDRLLANLRASSLRVLMIGEPEQSIYEEHRDAGNITFTGRVNHDELPPVIRRARYGLSLTPNHHPFHLQDSTKTLEYCALGLPVITNQHSWTRSFEHNHSARFMYIDDTGTELRNLTADTLAGFPFQIPDVSEHEWTRCIKRSGIADWLSELERQQQ</sequence>
<reference evidence="1 2" key="1">
    <citation type="submission" date="2019-10" db="EMBL/GenBank/DDBJ databases">
        <title>Alcanivorax sp.PA15-N-34 draft genome sequence.</title>
        <authorList>
            <person name="Liao X."/>
            <person name="Shao Z."/>
        </authorList>
    </citation>
    <scope>NUCLEOTIDE SEQUENCE [LARGE SCALE GENOMIC DNA]</scope>
    <source>
        <strain evidence="1 2">PA15-N-34</strain>
    </source>
</reference>
<dbReference type="AlphaFoldDB" id="A0A6N7LVS0"/>
<dbReference type="SUPFAM" id="SSF53756">
    <property type="entry name" value="UDP-Glycosyltransferase/glycogen phosphorylase"/>
    <property type="match status" value="1"/>
</dbReference>
<evidence type="ECO:0000313" key="1">
    <source>
        <dbReference type="EMBL" id="MQX54363.1"/>
    </source>
</evidence>
<dbReference type="RefSeq" id="WP_153501640.1">
    <property type="nucleotide sequence ID" value="NZ_WIRE01000001.1"/>
</dbReference>
<organism evidence="1 2">
    <name type="scientific">Alcanivorax sediminis</name>
    <dbReference type="NCBI Taxonomy" id="2663008"/>
    <lineage>
        <taxon>Bacteria</taxon>
        <taxon>Pseudomonadati</taxon>
        <taxon>Pseudomonadota</taxon>
        <taxon>Gammaproteobacteria</taxon>
        <taxon>Oceanospirillales</taxon>
        <taxon>Alcanivoracaceae</taxon>
        <taxon>Alcanivorax</taxon>
    </lineage>
</organism>